<comment type="cofactor">
    <cofactor evidence="6">
        <name>FAD</name>
        <dbReference type="ChEBI" id="CHEBI:57692"/>
    </cofactor>
    <text evidence="6">Binds 1 FAD per subunit.</text>
</comment>
<dbReference type="Proteomes" id="UP001596514">
    <property type="component" value="Unassembled WGS sequence"/>
</dbReference>
<name>A0ABW2T684_9ACTN</name>
<feature type="binding site" evidence="6">
    <location>
        <position position="48"/>
    </location>
    <ligand>
        <name>FAD</name>
        <dbReference type="ChEBI" id="CHEBI:57692"/>
    </ligand>
</feature>
<feature type="binding site" evidence="6">
    <location>
        <position position="88"/>
    </location>
    <ligand>
        <name>FAD</name>
        <dbReference type="ChEBI" id="CHEBI:57692"/>
    </ligand>
</feature>
<dbReference type="EMBL" id="JBHTEE010000001">
    <property type="protein sequence ID" value="MFC7604200.1"/>
    <property type="molecule type" value="Genomic_DNA"/>
</dbReference>
<keyword evidence="4 6" id="KW-0560">Oxidoreductase</keyword>
<dbReference type="Gene3D" id="3.50.50.60">
    <property type="entry name" value="FAD/NAD(P)-binding domain"/>
    <property type="match status" value="2"/>
</dbReference>
<sequence>MTVHDVDLVIVGAGPSGLYGAYYAGFRGMSVAVIDSLPEPGGQISALYPEKDIFDVAGFPAVKGQRLVDELVAQAAQADPLFLLGESACELLHDEEGVEVVTDAGTRVRAKAMLLTGGIGTFTPRELPVGEEYLGRGLRYFVRRLDEVAGHDVVVVGGGDSAVDWALALEPLARSVTLVHRRPLFRAHERSVATLHASSVRVLTPYEVAEIGGDPLVGEVVVEKVKEGDRVTLPAQTVVAALGFIADLGPVQKWGLELRKRHVLVDRSMRTNLPRVFAAGDISDYDGKVRLISVGFGEAAAAVNNLAPLVNPALGTTPGHSSDAA</sequence>
<dbReference type="InterPro" id="IPR022890">
    <property type="entry name" value="Fd--NADP_Rdtase_type_2"/>
</dbReference>
<keyword evidence="3 6" id="KW-0521">NADP</keyword>
<evidence type="ECO:0000259" key="7">
    <source>
        <dbReference type="Pfam" id="PF07992"/>
    </source>
</evidence>
<organism evidence="8 9">
    <name type="scientific">Streptosporangium amethystogenes subsp. fukuiense</name>
    <dbReference type="NCBI Taxonomy" id="698418"/>
    <lineage>
        <taxon>Bacteria</taxon>
        <taxon>Bacillati</taxon>
        <taxon>Actinomycetota</taxon>
        <taxon>Actinomycetes</taxon>
        <taxon>Streptosporangiales</taxon>
        <taxon>Streptosporangiaceae</taxon>
        <taxon>Streptosporangium</taxon>
    </lineage>
</organism>
<evidence type="ECO:0000313" key="9">
    <source>
        <dbReference type="Proteomes" id="UP001596514"/>
    </source>
</evidence>
<feature type="binding site" evidence="6">
    <location>
        <position position="16"/>
    </location>
    <ligand>
        <name>FAD</name>
        <dbReference type="ChEBI" id="CHEBI:57692"/>
    </ligand>
</feature>
<evidence type="ECO:0000256" key="4">
    <source>
        <dbReference type="ARBA" id="ARBA00023002"/>
    </source>
</evidence>
<comment type="subunit">
    <text evidence="6">Homodimer.</text>
</comment>
<reference evidence="9" key="1">
    <citation type="journal article" date="2019" name="Int. J. Syst. Evol. Microbiol.">
        <title>The Global Catalogue of Microorganisms (GCM) 10K type strain sequencing project: providing services to taxonomists for standard genome sequencing and annotation.</title>
        <authorList>
            <consortium name="The Broad Institute Genomics Platform"/>
            <consortium name="The Broad Institute Genome Sequencing Center for Infectious Disease"/>
            <person name="Wu L."/>
            <person name="Ma J."/>
        </authorList>
    </citation>
    <scope>NUCLEOTIDE SEQUENCE [LARGE SCALE GENOMIC DNA]</scope>
    <source>
        <strain evidence="9">JCM 10083</strain>
    </source>
</reference>
<feature type="domain" description="FAD/NAD(P)-binding" evidence="7">
    <location>
        <begin position="7"/>
        <end position="296"/>
    </location>
</feature>
<comment type="caution">
    <text evidence="8">The sequence shown here is derived from an EMBL/GenBank/DDBJ whole genome shotgun (WGS) entry which is preliminary data.</text>
</comment>
<comment type="catalytic activity">
    <reaction evidence="6">
        <text>2 reduced [2Fe-2S]-[ferredoxin] + NADP(+) + H(+) = 2 oxidized [2Fe-2S]-[ferredoxin] + NADPH</text>
        <dbReference type="Rhea" id="RHEA:20125"/>
        <dbReference type="Rhea" id="RHEA-COMP:10000"/>
        <dbReference type="Rhea" id="RHEA-COMP:10001"/>
        <dbReference type="ChEBI" id="CHEBI:15378"/>
        <dbReference type="ChEBI" id="CHEBI:33737"/>
        <dbReference type="ChEBI" id="CHEBI:33738"/>
        <dbReference type="ChEBI" id="CHEBI:57783"/>
        <dbReference type="ChEBI" id="CHEBI:58349"/>
        <dbReference type="EC" id="1.18.1.2"/>
    </reaction>
</comment>
<dbReference type="PANTHER" id="PTHR48105">
    <property type="entry name" value="THIOREDOXIN REDUCTASE 1-RELATED-RELATED"/>
    <property type="match status" value="1"/>
</dbReference>
<evidence type="ECO:0000256" key="1">
    <source>
        <dbReference type="ARBA" id="ARBA00022630"/>
    </source>
</evidence>
<proteinExistence type="inferred from homology"/>
<evidence type="ECO:0000313" key="8">
    <source>
        <dbReference type="EMBL" id="MFC7604200.1"/>
    </source>
</evidence>
<dbReference type="EC" id="1.18.1.2" evidence="6"/>
<keyword evidence="2 6" id="KW-0274">FAD</keyword>
<keyword evidence="1 6" id="KW-0285">Flavoprotein</keyword>
<dbReference type="PRINTS" id="PR00469">
    <property type="entry name" value="PNDRDTASEII"/>
</dbReference>
<evidence type="ECO:0000256" key="5">
    <source>
        <dbReference type="ARBA" id="ARBA00048132"/>
    </source>
</evidence>
<keyword evidence="9" id="KW-1185">Reference proteome</keyword>
<comment type="similarity">
    <text evidence="6">Belongs to the ferredoxin--NADP reductase type 2 family.</text>
</comment>
<dbReference type="PRINTS" id="PR00368">
    <property type="entry name" value="FADPNR"/>
</dbReference>
<feature type="binding site" evidence="6">
    <location>
        <position position="43"/>
    </location>
    <ligand>
        <name>FAD</name>
        <dbReference type="ChEBI" id="CHEBI:57692"/>
    </ligand>
</feature>
<dbReference type="InterPro" id="IPR023753">
    <property type="entry name" value="FAD/NAD-binding_dom"/>
</dbReference>
<feature type="binding site" evidence="6">
    <location>
        <position position="281"/>
    </location>
    <ligand>
        <name>FAD</name>
        <dbReference type="ChEBI" id="CHEBI:57692"/>
    </ligand>
</feature>
<evidence type="ECO:0000256" key="6">
    <source>
        <dbReference type="HAMAP-Rule" id="MF_01685"/>
    </source>
</evidence>
<feature type="binding site" evidence="6">
    <location>
        <position position="322"/>
    </location>
    <ligand>
        <name>FAD</name>
        <dbReference type="ChEBI" id="CHEBI:57692"/>
    </ligand>
</feature>
<dbReference type="HAMAP" id="MF_01685">
    <property type="entry name" value="FENR2"/>
    <property type="match status" value="1"/>
</dbReference>
<feature type="binding site" evidence="6">
    <location>
        <position position="122"/>
    </location>
    <ligand>
        <name>FAD</name>
        <dbReference type="ChEBI" id="CHEBI:57692"/>
    </ligand>
</feature>
<evidence type="ECO:0000256" key="3">
    <source>
        <dbReference type="ARBA" id="ARBA00022857"/>
    </source>
</evidence>
<dbReference type="RefSeq" id="WP_343961808.1">
    <property type="nucleotide sequence ID" value="NZ_BAAAGK010000005.1"/>
</dbReference>
<evidence type="ECO:0000256" key="2">
    <source>
        <dbReference type="ARBA" id="ARBA00022827"/>
    </source>
</evidence>
<accession>A0ABW2T684</accession>
<dbReference type="InterPro" id="IPR050097">
    <property type="entry name" value="Ferredoxin-NADP_redctase_2"/>
</dbReference>
<comment type="catalytic activity">
    <reaction evidence="5">
        <text>[thioredoxin]-dithiol + NADP(+) = [thioredoxin]-disulfide + NADPH + H(+)</text>
        <dbReference type="Rhea" id="RHEA:20345"/>
        <dbReference type="Rhea" id="RHEA-COMP:10698"/>
        <dbReference type="Rhea" id="RHEA-COMP:10700"/>
        <dbReference type="ChEBI" id="CHEBI:15378"/>
        <dbReference type="ChEBI" id="CHEBI:29950"/>
        <dbReference type="ChEBI" id="CHEBI:50058"/>
        <dbReference type="ChEBI" id="CHEBI:57783"/>
        <dbReference type="ChEBI" id="CHEBI:58349"/>
        <dbReference type="EC" id="1.8.1.9"/>
    </reaction>
</comment>
<dbReference type="SUPFAM" id="SSF51905">
    <property type="entry name" value="FAD/NAD(P)-binding domain"/>
    <property type="match status" value="1"/>
</dbReference>
<protein>
    <recommendedName>
        <fullName evidence="6">Ferredoxin--NADP reductase</fullName>
        <shortName evidence="6">FNR</shortName>
        <shortName evidence="6">Fd-NADP(+) reductase</shortName>
        <ecNumber evidence="6">1.18.1.2</ecNumber>
    </recommendedName>
</protein>
<dbReference type="InterPro" id="IPR036188">
    <property type="entry name" value="FAD/NAD-bd_sf"/>
</dbReference>
<feature type="binding site" evidence="6">
    <location>
        <position position="35"/>
    </location>
    <ligand>
        <name>FAD</name>
        <dbReference type="ChEBI" id="CHEBI:57692"/>
    </ligand>
</feature>
<gene>
    <name evidence="8" type="ORF">ACFQVD_29215</name>
</gene>
<dbReference type="Pfam" id="PF07992">
    <property type="entry name" value="Pyr_redox_2"/>
    <property type="match status" value="1"/>
</dbReference>